<evidence type="ECO:0000313" key="3">
    <source>
        <dbReference type="EMBL" id="GAA3539305.1"/>
    </source>
</evidence>
<keyword evidence="4" id="KW-1185">Reference proteome</keyword>
<evidence type="ECO:0000256" key="1">
    <source>
        <dbReference type="SAM" id="MobiDB-lite"/>
    </source>
</evidence>
<feature type="transmembrane region" description="Helical" evidence="2">
    <location>
        <begin position="194"/>
        <end position="212"/>
    </location>
</feature>
<feature type="compositionally biased region" description="Gly residues" evidence="1">
    <location>
        <begin position="345"/>
        <end position="363"/>
    </location>
</feature>
<proteinExistence type="predicted"/>
<keyword evidence="2" id="KW-0472">Membrane</keyword>
<feature type="region of interest" description="Disordered" evidence="1">
    <location>
        <begin position="305"/>
        <end position="365"/>
    </location>
</feature>
<feature type="transmembrane region" description="Helical" evidence="2">
    <location>
        <begin position="261"/>
        <end position="279"/>
    </location>
</feature>
<evidence type="ECO:0000256" key="2">
    <source>
        <dbReference type="SAM" id="Phobius"/>
    </source>
</evidence>
<reference evidence="4" key="1">
    <citation type="journal article" date="2019" name="Int. J. Syst. Evol. Microbiol.">
        <title>The Global Catalogue of Microorganisms (GCM) 10K type strain sequencing project: providing services to taxonomists for standard genome sequencing and annotation.</title>
        <authorList>
            <consortium name="The Broad Institute Genomics Platform"/>
            <consortium name="The Broad Institute Genome Sequencing Center for Infectious Disease"/>
            <person name="Wu L."/>
            <person name="Ma J."/>
        </authorList>
    </citation>
    <scope>NUCLEOTIDE SEQUENCE [LARGE SCALE GENOMIC DNA]</scope>
    <source>
        <strain evidence="4">JCM 17460</strain>
    </source>
</reference>
<dbReference type="Proteomes" id="UP001500301">
    <property type="component" value="Unassembled WGS sequence"/>
</dbReference>
<name>A0ABP6VQW3_9ACTN</name>
<keyword evidence="2" id="KW-1133">Transmembrane helix</keyword>
<feature type="compositionally biased region" description="Gly residues" evidence="1">
    <location>
        <begin position="327"/>
        <end position="336"/>
    </location>
</feature>
<feature type="region of interest" description="Disordered" evidence="1">
    <location>
        <begin position="385"/>
        <end position="434"/>
    </location>
</feature>
<feature type="transmembrane region" description="Helical" evidence="2">
    <location>
        <begin position="224"/>
        <end position="249"/>
    </location>
</feature>
<keyword evidence="2" id="KW-0812">Transmembrane</keyword>
<evidence type="ECO:0008006" key="5">
    <source>
        <dbReference type="Google" id="ProtNLM"/>
    </source>
</evidence>
<dbReference type="EMBL" id="BAABBB010000015">
    <property type="protein sequence ID" value="GAA3539305.1"/>
    <property type="molecule type" value="Genomic_DNA"/>
</dbReference>
<comment type="caution">
    <text evidence="3">The sequence shown here is derived from an EMBL/GenBank/DDBJ whole genome shotgun (WGS) entry which is preliminary data.</text>
</comment>
<feature type="compositionally biased region" description="Low complexity" evidence="1">
    <location>
        <begin position="385"/>
        <end position="395"/>
    </location>
</feature>
<evidence type="ECO:0000313" key="4">
    <source>
        <dbReference type="Proteomes" id="UP001500301"/>
    </source>
</evidence>
<protein>
    <recommendedName>
        <fullName evidence="5">Conjugal transfer protein TrbL</fullName>
    </recommendedName>
</protein>
<feature type="transmembrane region" description="Helical" evidence="2">
    <location>
        <begin position="166"/>
        <end position="187"/>
    </location>
</feature>
<accession>A0ABP6VQW3</accession>
<feature type="transmembrane region" description="Helical" evidence="2">
    <location>
        <begin position="70"/>
        <end position="92"/>
    </location>
</feature>
<organism evidence="3 4">
    <name type="scientific">Nocardioides daeguensis</name>
    <dbReference type="NCBI Taxonomy" id="908359"/>
    <lineage>
        <taxon>Bacteria</taxon>
        <taxon>Bacillati</taxon>
        <taxon>Actinomycetota</taxon>
        <taxon>Actinomycetes</taxon>
        <taxon>Propionibacteriales</taxon>
        <taxon>Nocardioidaceae</taxon>
        <taxon>Nocardioides</taxon>
    </lineage>
</organism>
<dbReference type="RefSeq" id="WP_218235315.1">
    <property type="nucleotide sequence ID" value="NZ_BAABBB010000015.1"/>
</dbReference>
<gene>
    <name evidence="3" type="ORF">GCM10022263_28520</name>
</gene>
<sequence length="434" mass="43451">MVDVCDVPVISGVCDVAGEAAGALVSAPFDWLAQAMGNAAGWMFESVWTVFDSTTMVDVTSSQYTKVYNILFGVAVFVMLGFFMLQVIGGMIRREPAALTRAALGLAKSILGSFVALALLASALEITDQLCIGIVHAAGTNMSEMGDRIGLLTAGLVGINVAAPGAGAILTIFLAGLALGAAVIVWISLLIRKALLLVAIVFAPIALAGSSWDQTRGWLSKWAQFVIALILSKVVLVVIFLLATAQVSAPIDADLQSVSEPIAGVVLMLIAGFAPYMTYKAISFMGFDMYHAMSAEQEAKGALNRPLPIPMNRQPMSQPPRVLEGSSGTGGSGGGALPVPASAGPSGGGSSGASGATSGGAASGGAAAAGGAIAGGVVVAKEASAAGPRIGAAAGHQAAQDVEASEQAAPSSTPMPPQVADAVPAGSNGTRSGR</sequence>
<feature type="transmembrane region" description="Helical" evidence="2">
    <location>
        <begin position="104"/>
        <end position="124"/>
    </location>
</feature>